<dbReference type="GO" id="GO:0008173">
    <property type="term" value="F:RNA methyltransferase activity"/>
    <property type="evidence" value="ECO:0007669"/>
    <property type="project" value="InterPro"/>
</dbReference>
<evidence type="ECO:0000259" key="5">
    <source>
        <dbReference type="Pfam" id="PF22435"/>
    </source>
</evidence>
<evidence type="ECO:0000256" key="3">
    <source>
        <dbReference type="ARBA" id="ARBA00022679"/>
    </source>
</evidence>
<dbReference type="Pfam" id="PF00588">
    <property type="entry name" value="SpoU_methylase"/>
    <property type="match status" value="1"/>
</dbReference>
<dbReference type="CDD" id="cd18095">
    <property type="entry name" value="SpoU-like_rRNA-MTase"/>
    <property type="match status" value="1"/>
</dbReference>
<sequence length="284" mass="31111">MRTATSSTTCLHEMKEPKILEITSPSNPTIKHVVSLHQPKNRRLHSSYIVEGRRAISSLPSTLSASLTFITPSHSTLTSPLPPSAIYYKIPPSLMSKITTTSSPTTILSVYPLPPPPQTLPHFNLISNGIQDPGNLGGLIRTLSASNLDGAFTLLGDGCDPFSPRSVRSSLGLTGYSVPYLGKFKGWKEWEEYMDDGYGMNWKVLVTVLTENSESIYEVDKDVEGLVMGSEGNGIDEGLKERMRVRKENYVECYVPMKGEVESLNVGVAAGICLYEIARSKGRI</sequence>
<dbReference type="PANTHER" id="PTHR43191:SF2">
    <property type="entry name" value="RRNA METHYLTRANSFERASE 3, MITOCHONDRIAL"/>
    <property type="match status" value="1"/>
</dbReference>
<reference evidence="7" key="1">
    <citation type="journal article" date="2023" name="Commun. Biol.">
        <title>Genome analysis of Parmales, the sister group of diatoms, reveals the evolutionary specialization of diatoms from phago-mixotrophs to photoautotrophs.</title>
        <authorList>
            <person name="Ban H."/>
            <person name="Sato S."/>
            <person name="Yoshikawa S."/>
            <person name="Yamada K."/>
            <person name="Nakamura Y."/>
            <person name="Ichinomiya M."/>
            <person name="Sato N."/>
            <person name="Blanc-Mathieu R."/>
            <person name="Endo H."/>
            <person name="Kuwata A."/>
            <person name="Ogata H."/>
        </authorList>
    </citation>
    <scope>NUCLEOTIDE SEQUENCE [LARGE SCALE GENOMIC DNA]</scope>
    <source>
        <strain evidence="7">NIES 3699</strain>
    </source>
</reference>
<gene>
    <name evidence="6" type="ORF">TrVE_jg11611</name>
</gene>
<dbReference type="EMBL" id="BRXX01000019">
    <property type="protein sequence ID" value="GMH82746.1"/>
    <property type="molecule type" value="Genomic_DNA"/>
</dbReference>
<feature type="domain" description="MRM3-like substrate binding" evidence="5">
    <location>
        <begin position="27"/>
        <end position="108"/>
    </location>
</feature>
<keyword evidence="3" id="KW-0808">Transferase</keyword>
<dbReference type="Gene3D" id="3.30.1330.30">
    <property type="match status" value="1"/>
</dbReference>
<dbReference type="InterPro" id="IPR051259">
    <property type="entry name" value="rRNA_Methyltransferase"/>
</dbReference>
<dbReference type="InterPro" id="IPR053888">
    <property type="entry name" value="MRM3-like_sub_bind"/>
</dbReference>
<dbReference type="PANTHER" id="PTHR43191">
    <property type="entry name" value="RRNA METHYLTRANSFERASE 3"/>
    <property type="match status" value="1"/>
</dbReference>
<evidence type="ECO:0008006" key="8">
    <source>
        <dbReference type="Google" id="ProtNLM"/>
    </source>
</evidence>
<evidence type="ECO:0000259" key="4">
    <source>
        <dbReference type="Pfam" id="PF00588"/>
    </source>
</evidence>
<dbReference type="AlphaFoldDB" id="A0A9W7B1N5"/>
<dbReference type="InterPro" id="IPR029064">
    <property type="entry name" value="Ribosomal_eL30-like_sf"/>
</dbReference>
<evidence type="ECO:0000313" key="6">
    <source>
        <dbReference type="EMBL" id="GMH82746.1"/>
    </source>
</evidence>
<comment type="similarity">
    <text evidence="1">Belongs to the class IV-like SAM-binding methyltransferase superfamily. RNA methyltransferase TrmH family.</text>
</comment>
<organism evidence="6 7">
    <name type="scientific">Triparma verrucosa</name>
    <dbReference type="NCBI Taxonomy" id="1606542"/>
    <lineage>
        <taxon>Eukaryota</taxon>
        <taxon>Sar</taxon>
        <taxon>Stramenopiles</taxon>
        <taxon>Ochrophyta</taxon>
        <taxon>Bolidophyceae</taxon>
        <taxon>Parmales</taxon>
        <taxon>Triparmaceae</taxon>
        <taxon>Triparma</taxon>
    </lineage>
</organism>
<protein>
    <recommendedName>
        <fullName evidence="8">tRNA/rRNA methyltransferase SpoU type domain-containing protein</fullName>
    </recommendedName>
</protein>
<dbReference type="SUPFAM" id="SSF75217">
    <property type="entry name" value="alpha/beta knot"/>
    <property type="match status" value="1"/>
</dbReference>
<name>A0A9W7B1N5_9STRA</name>
<dbReference type="GO" id="GO:0032259">
    <property type="term" value="P:methylation"/>
    <property type="evidence" value="ECO:0007669"/>
    <property type="project" value="UniProtKB-KW"/>
</dbReference>
<keyword evidence="2" id="KW-0489">Methyltransferase</keyword>
<accession>A0A9W7B1N5</accession>
<dbReference type="InterPro" id="IPR001537">
    <property type="entry name" value="SpoU_MeTrfase"/>
</dbReference>
<dbReference type="InterPro" id="IPR029026">
    <property type="entry name" value="tRNA_m1G_MTases_N"/>
</dbReference>
<proteinExistence type="inferred from homology"/>
<dbReference type="Proteomes" id="UP001165160">
    <property type="component" value="Unassembled WGS sequence"/>
</dbReference>
<dbReference type="Gene3D" id="3.40.1280.10">
    <property type="match status" value="1"/>
</dbReference>
<dbReference type="Pfam" id="PF22435">
    <property type="entry name" value="MRM3-like_sub_bind"/>
    <property type="match status" value="1"/>
</dbReference>
<comment type="caution">
    <text evidence="6">The sequence shown here is derived from an EMBL/GenBank/DDBJ whole genome shotgun (WGS) entry which is preliminary data.</text>
</comment>
<keyword evidence="7" id="KW-1185">Reference proteome</keyword>
<evidence type="ECO:0000256" key="1">
    <source>
        <dbReference type="ARBA" id="ARBA00007228"/>
    </source>
</evidence>
<dbReference type="SUPFAM" id="SSF55315">
    <property type="entry name" value="L30e-like"/>
    <property type="match status" value="1"/>
</dbReference>
<dbReference type="InterPro" id="IPR029028">
    <property type="entry name" value="Alpha/beta_knot_MTases"/>
</dbReference>
<evidence type="ECO:0000313" key="7">
    <source>
        <dbReference type="Proteomes" id="UP001165160"/>
    </source>
</evidence>
<dbReference type="GO" id="GO:0003723">
    <property type="term" value="F:RNA binding"/>
    <property type="evidence" value="ECO:0007669"/>
    <property type="project" value="InterPro"/>
</dbReference>
<dbReference type="GO" id="GO:0006396">
    <property type="term" value="P:RNA processing"/>
    <property type="evidence" value="ECO:0007669"/>
    <property type="project" value="InterPro"/>
</dbReference>
<evidence type="ECO:0000256" key="2">
    <source>
        <dbReference type="ARBA" id="ARBA00022603"/>
    </source>
</evidence>
<feature type="domain" description="tRNA/rRNA methyltransferase SpoU type" evidence="4">
    <location>
        <begin position="124"/>
        <end position="275"/>
    </location>
</feature>